<protein>
    <submittedName>
        <fullName evidence="1">Uncharacterized protein</fullName>
    </submittedName>
</protein>
<dbReference type="Proteomes" id="UP000247152">
    <property type="component" value="Unassembled WGS sequence"/>
</dbReference>
<dbReference type="EMBL" id="QHJG01000004">
    <property type="protein sequence ID" value="PWY57090.1"/>
    <property type="molecule type" value="Genomic_DNA"/>
</dbReference>
<evidence type="ECO:0000313" key="1">
    <source>
        <dbReference type="EMBL" id="PWY57090.1"/>
    </source>
</evidence>
<dbReference type="AlphaFoldDB" id="A0A317U9L6"/>
<comment type="caution">
    <text evidence="1">The sequence shown here is derived from an EMBL/GenBank/DDBJ whole genome shotgun (WGS) entry which is preliminary data.</text>
</comment>
<sequence length="62" mass="7148">MKKKLKIEHERLRVLRGQIKETGSLLDVLDYVSNRIMDGLCRKTKQDSITNVGLSLLDVTDY</sequence>
<gene>
    <name evidence="1" type="ORF">DGG96_03635</name>
</gene>
<accession>A0A317U9L6</accession>
<reference evidence="1 2" key="1">
    <citation type="submission" date="2018-05" db="EMBL/GenBank/DDBJ databases">
        <title>Legionella qingyii sp.nov., whole genome shotgun sequence.</title>
        <authorList>
            <person name="Wu H."/>
            <person name="Zhu Q."/>
            <person name="Hu C."/>
        </authorList>
    </citation>
    <scope>NUCLEOTIDE SEQUENCE [LARGE SCALE GENOMIC DNA]</scope>
    <source>
        <strain evidence="1 2">HEB18</strain>
    </source>
</reference>
<proteinExistence type="predicted"/>
<organism evidence="1 2">
    <name type="scientific">Legionella qingyii</name>
    <dbReference type="NCBI Taxonomy" id="2184757"/>
    <lineage>
        <taxon>Bacteria</taxon>
        <taxon>Pseudomonadati</taxon>
        <taxon>Pseudomonadota</taxon>
        <taxon>Gammaproteobacteria</taxon>
        <taxon>Legionellales</taxon>
        <taxon>Legionellaceae</taxon>
        <taxon>Legionella</taxon>
    </lineage>
</organism>
<name>A0A317U9L6_9GAMM</name>
<evidence type="ECO:0000313" key="2">
    <source>
        <dbReference type="Proteomes" id="UP000247152"/>
    </source>
</evidence>